<gene>
    <name evidence="2" type="ORF">TWF730_001403</name>
</gene>
<dbReference type="Gene3D" id="2.60.40.10">
    <property type="entry name" value="Immunoglobulins"/>
    <property type="match status" value="1"/>
</dbReference>
<proteinExistence type="predicted"/>
<organism evidence="2 3">
    <name type="scientific">Orbilia blumenaviensis</name>
    <dbReference type="NCBI Taxonomy" id="1796055"/>
    <lineage>
        <taxon>Eukaryota</taxon>
        <taxon>Fungi</taxon>
        <taxon>Dikarya</taxon>
        <taxon>Ascomycota</taxon>
        <taxon>Pezizomycotina</taxon>
        <taxon>Orbiliomycetes</taxon>
        <taxon>Orbiliales</taxon>
        <taxon>Orbiliaceae</taxon>
        <taxon>Orbilia</taxon>
    </lineage>
</organism>
<name>A0AAV9UHJ8_9PEZI</name>
<feature type="region of interest" description="Disordered" evidence="1">
    <location>
        <begin position="135"/>
        <end position="155"/>
    </location>
</feature>
<comment type="caution">
    <text evidence="2">The sequence shown here is derived from an EMBL/GenBank/DDBJ whole genome shotgun (WGS) entry which is preliminary data.</text>
</comment>
<reference evidence="2 3" key="1">
    <citation type="submission" date="2019-10" db="EMBL/GenBank/DDBJ databases">
        <authorList>
            <person name="Palmer J.M."/>
        </authorList>
    </citation>
    <scope>NUCLEOTIDE SEQUENCE [LARGE SCALE GENOMIC DNA]</scope>
    <source>
        <strain evidence="2 3">TWF730</strain>
    </source>
</reference>
<dbReference type="SUPFAM" id="SSF81296">
    <property type="entry name" value="E set domains"/>
    <property type="match status" value="1"/>
</dbReference>
<dbReference type="InterPro" id="IPR014756">
    <property type="entry name" value="Ig_E-set"/>
</dbReference>
<dbReference type="InterPro" id="IPR013783">
    <property type="entry name" value="Ig-like_fold"/>
</dbReference>
<evidence type="ECO:0000313" key="2">
    <source>
        <dbReference type="EMBL" id="KAK6341918.1"/>
    </source>
</evidence>
<protein>
    <recommendedName>
        <fullName evidence="4">AMP-activated protein kinase glycogen-binding domain-containing protein</fullName>
    </recommendedName>
</protein>
<feature type="region of interest" description="Disordered" evidence="1">
    <location>
        <begin position="596"/>
        <end position="624"/>
    </location>
</feature>
<keyword evidence="3" id="KW-1185">Reference proteome</keyword>
<evidence type="ECO:0008006" key="4">
    <source>
        <dbReference type="Google" id="ProtNLM"/>
    </source>
</evidence>
<accession>A0AAV9UHJ8</accession>
<evidence type="ECO:0000256" key="1">
    <source>
        <dbReference type="SAM" id="MobiDB-lite"/>
    </source>
</evidence>
<dbReference type="EMBL" id="JAVHNS010000010">
    <property type="protein sequence ID" value="KAK6341918.1"/>
    <property type="molecule type" value="Genomic_DNA"/>
</dbReference>
<dbReference type="CDD" id="cd02859">
    <property type="entry name" value="E_set_AMPKbeta_like_N"/>
    <property type="match status" value="1"/>
</dbReference>
<evidence type="ECO:0000313" key="3">
    <source>
        <dbReference type="Proteomes" id="UP001373714"/>
    </source>
</evidence>
<sequence length="624" mass="71318">MPKLPNFPIFPDKGKKNPPPQKVIYRFSYNVPGNSSIIKSASVTGTFTHTSFQTHVLPERSHTYRAAKVSGDIELELPRPGGPFDGKIYYFFTINGENVIDKTRKTERRFFSLQKEYDWNVLELNDLVDTQPQIKLPGSNLSRGNLPEGELKPQVPPWPLSPPEYSSSPNLGILAPQQPVQATIKPRTRPVLNLQARTGMCLFRWPGSPPVKEVFVTGIYDAWGRKRVEKLIWNPEYQFWELTLRVSIPEGKKFVDYWYIVDGVRKCNEVNDLQGYFKKISHDDTTGEQSSVGEKCNFITPIEISEPVWVPTKFIGVPNNVGMAPTRFIGVIKARFPDLPPDSKLSLAGGDVTMHNINAGELKLSTVDPTVWEIRIAFDWIPSSPDDKFHFQYRIFQGEGKGWHTFINTASFHEDVSVVLDPDVQQRRRGTTPKVTRNYIPLTIAQPVKWPWVESIAPMGKYTFSWGAPTSPNPINRVRVEGPFTQDPSVKIFRDLEEQQDGTWSLTLELPTRRTRYRYLVDGMYQTNWNEHREMDEANERWNYLEERDFVVEDYGEEEVDITISRSTLQGLIDGSLALDRLPREVLDLVRPRDPAAAPVKIPEAPSRAKEFDLSEQAKQARGM</sequence>
<dbReference type="AlphaFoldDB" id="A0AAV9UHJ8"/>
<dbReference type="Proteomes" id="UP001373714">
    <property type="component" value="Unassembled WGS sequence"/>
</dbReference>